<dbReference type="SMART" id="SM00564">
    <property type="entry name" value="PQQ"/>
    <property type="match status" value="5"/>
</dbReference>
<gene>
    <name evidence="3" type="ORF">PCOR1329_LOCUS13346</name>
</gene>
<evidence type="ECO:0000313" key="4">
    <source>
        <dbReference type="Proteomes" id="UP001189429"/>
    </source>
</evidence>
<dbReference type="PANTHER" id="PTHR34512:SF30">
    <property type="entry name" value="OUTER MEMBRANE PROTEIN ASSEMBLY FACTOR BAMB"/>
    <property type="match status" value="1"/>
</dbReference>
<dbReference type="EMBL" id="CAUYUJ010003939">
    <property type="protein sequence ID" value="CAK0807470.1"/>
    <property type="molecule type" value="Genomic_DNA"/>
</dbReference>
<feature type="region of interest" description="Disordered" evidence="1">
    <location>
        <begin position="582"/>
        <end position="603"/>
    </location>
</feature>
<comment type="caution">
    <text evidence="3">The sequence shown here is derived from an EMBL/GenBank/DDBJ whole genome shotgun (WGS) entry which is preliminary data.</text>
</comment>
<dbReference type="InterPro" id="IPR015943">
    <property type="entry name" value="WD40/YVTN_repeat-like_dom_sf"/>
</dbReference>
<sequence>GWHHPTGVYNTIPVGSPLIDDELNIYLGADDAIRKFDVNGIIQWSYAPRGQLAAAPTLVVGSTRRMAEVQKDELEEQLLRPDWAKGDDYKFSIKAGDVVRVKPGSSFQAEGVELYKAGEKGLVSNVLPAEEDRVSSAVIQWTRTGHKSEVQLTDVQDHFERVESKKEGGLTKTLPSMLVGSTTSGYVFAIALDSGEELWATWASNDIAGVKGSVAGKDGIIVVATDRCTDRYCYRYRNQTMPLTPGNSVVRGLNAADGSAVWEFRPMSPVWNMVPLWGPAGSVLFQDWEGRAYSLDLQTGDKRFQVGGDYGTHTNAAAVYDSGHNVMVTLGMTHYSENHYHMENALGVPVGKYCNPYPAPGILVNCWTWPGGRGFIRGYNASSGRALWETNTPEPPASAAAGMLNSPGMHTRLVVTIGMNCKFNSPSQIWALDPNSGHIRWQRDGPTLWTMQCAGDKEGADIRRAMGGRAECKPNSWSAPLIDSSGDVYVGSQVGTLMKFGTPTGSVASPSNVHLMSTLTTGVAFQDTAIALAPGVMAVSTCTSLIVFQTLSGFDNETWSVSHSDYSPISHMVHGEEVSHTISESAHDTFDPSEPGNPVPWLY</sequence>
<dbReference type="Gene3D" id="2.130.10.10">
    <property type="entry name" value="YVTN repeat-like/Quinoprotein amine dehydrogenase"/>
    <property type="match status" value="2"/>
</dbReference>
<accession>A0ABN9QMX6</accession>
<dbReference type="PANTHER" id="PTHR34512">
    <property type="entry name" value="CELL SURFACE PROTEIN"/>
    <property type="match status" value="1"/>
</dbReference>
<evidence type="ECO:0000313" key="3">
    <source>
        <dbReference type="EMBL" id="CAK0807470.1"/>
    </source>
</evidence>
<feature type="non-terminal residue" evidence="3">
    <location>
        <position position="1"/>
    </location>
</feature>
<proteinExistence type="predicted"/>
<dbReference type="InterPro" id="IPR002372">
    <property type="entry name" value="PQQ_rpt_dom"/>
</dbReference>
<dbReference type="InterPro" id="IPR018391">
    <property type="entry name" value="PQQ_b-propeller_rpt"/>
</dbReference>
<dbReference type="Proteomes" id="UP001189429">
    <property type="component" value="Unassembled WGS sequence"/>
</dbReference>
<dbReference type="Pfam" id="PF13360">
    <property type="entry name" value="PQQ_2"/>
    <property type="match status" value="1"/>
</dbReference>
<evidence type="ECO:0000256" key="1">
    <source>
        <dbReference type="SAM" id="MobiDB-lite"/>
    </source>
</evidence>
<feature type="domain" description="Pyrrolo-quinoline quinone repeat" evidence="2">
    <location>
        <begin position="182"/>
        <end position="305"/>
    </location>
</feature>
<dbReference type="InterPro" id="IPR011047">
    <property type="entry name" value="Quinoprotein_ADH-like_sf"/>
</dbReference>
<evidence type="ECO:0000259" key="2">
    <source>
        <dbReference type="Pfam" id="PF13360"/>
    </source>
</evidence>
<keyword evidence="4" id="KW-1185">Reference proteome</keyword>
<organism evidence="3 4">
    <name type="scientific">Prorocentrum cordatum</name>
    <dbReference type="NCBI Taxonomy" id="2364126"/>
    <lineage>
        <taxon>Eukaryota</taxon>
        <taxon>Sar</taxon>
        <taxon>Alveolata</taxon>
        <taxon>Dinophyceae</taxon>
        <taxon>Prorocentrales</taxon>
        <taxon>Prorocentraceae</taxon>
        <taxon>Prorocentrum</taxon>
    </lineage>
</organism>
<protein>
    <recommendedName>
        <fullName evidence="2">Pyrrolo-quinoline quinone repeat domain-containing protein</fullName>
    </recommendedName>
</protein>
<dbReference type="SUPFAM" id="SSF50998">
    <property type="entry name" value="Quinoprotein alcohol dehydrogenase-like"/>
    <property type="match status" value="1"/>
</dbReference>
<reference evidence="3" key="1">
    <citation type="submission" date="2023-10" db="EMBL/GenBank/DDBJ databases">
        <authorList>
            <person name="Chen Y."/>
            <person name="Shah S."/>
            <person name="Dougan E. K."/>
            <person name="Thang M."/>
            <person name="Chan C."/>
        </authorList>
    </citation>
    <scope>NUCLEOTIDE SEQUENCE [LARGE SCALE GENOMIC DNA]</scope>
</reference>
<name>A0ABN9QMX6_9DINO</name>